<dbReference type="PANTHER" id="PTHR44846:SF7">
    <property type="entry name" value="TRANSCRIPTIONAL REGULATOR OF 2-AMINOETHYLPHOSPHONATE DEGRADATION OPERONS-RELATED"/>
    <property type="match status" value="1"/>
</dbReference>
<dbReference type="Proteomes" id="UP000003221">
    <property type="component" value="Unassembled WGS sequence"/>
</dbReference>
<dbReference type="InterPro" id="IPR000524">
    <property type="entry name" value="Tscrpt_reg_HTH_GntR"/>
</dbReference>
<evidence type="ECO:0000313" key="5">
    <source>
        <dbReference type="EMBL" id="EHC82654.1"/>
    </source>
</evidence>
<dbReference type="PRINTS" id="PR00035">
    <property type="entry name" value="HTHGNTR"/>
</dbReference>
<dbReference type="GO" id="GO:0045892">
    <property type="term" value="P:negative regulation of DNA-templated transcription"/>
    <property type="evidence" value="ECO:0007669"/>
    <property type="project" value="TreeGrafter"/>
</dbReference>
<dbReference type="InterPro" id="IPR028978">
    <property type="entry name" value="Chorismate_lyase_/UTRA_dom_sf"/>
</dbReference>
<dbReference type="InterPro" id="IPR036390">
    <property type="entry name" value="WH_DNA-bd_sf"/>
</dbReference>
<proteinExistence type="predicted"/>
<dbReference type="Pfam" id="PF00392">
    <property type="entry name" value="GntR"/>
    <property type="match status" value="1"/>
</dbReference>
<evidence type="ECO:0000256" key="3">
    <source>
        <dbReference type="ARBA" id="ARBA00023163"/>
    </source>
</evidence>
<keyword evidence="3" id="KW-0804">Transcription</keyword>
<dbReference type="PROSITE" id="PS50949">
    <property type="entry name" value="HTH_GNTR"/>
    <property type="match status" value="1"/>
</dbReference>
<evidence type="ECO:0000256" key="2">
    <source>
        <dbReference type="ARBA" id="ARBA00023125"/>
    </source>
</evidence>
<dbReference type="PATRIC" id="fig|913242.3.peg.661"/>
<gene>
    <name evidence="5" type="ORF">LTSEMON_0662</name>
</gene>
<comment type="caution">
    <text evidence="5">The sequence shown here is derived from an EMBL/GenBank/DDBJ whole genome shotgun (WGS) entry which is preliminary data.</text>
</comment>
<organism evidence="5 6">
    <name type="scientific">Salmonella enterica subsp. enterica serovar Montevideo str. S5-403</name>
    <dbReference type="NCBI Taxonomy" id="913242"/>
    <lineage>
        <taxon>Bacteria</taxon>
        <taxon>Pseudomonadati</taxon>
        <taxon>Pseudomonadota</taxon>
        <taxon>Gammaproteobacteria</taxon>
        <taxon>Enterobacterales</taxon>
        <taxon>Enterobacteriaceae</taxon>
        <taxon>Salmonella</taxon>
    </lineage>
</organism>
<evidence type="ECO:0000313" key="6">
    <source>
        <dbReference type="Proteomes" id="UP000003221"/>
    </source>
</evidence>
<dbReference type="InterPro" id="IPR011663">
    <property type="entry name" value="UTRA"/>
</dbReference>
<dbReference type="SUPFAM" id="SSF64288">
    <property type="entry name" value="Chorismate lyase-like"/>
    <property type="match status" value="1"/>
</dbReference>
<dbReference type="SUPFAM" id="SSF46785">
    <property type="entry name" value="Winged helix' DNA-binding domain"/>
    <property type="match status" value="1"/>
</dbReference>
<feature type="domain" description="HTH gntR-type" evidence="4">
    <location>
        <begin position="8"/>
        <end position="78"/>
    </location>
</feature>
<reference evidence="5 6" key="1">
    <citation type="journal article" date="2011" name="BMC Genomics">
        <title>Genome sequencing reveals diversification of virulence factor content and possible host adaptation in distinct subpopulations of Salmonella enterica.</title>
        <authorList>
            <person name="den Bakker H.C."/>
            <person name="Moreno Switt A.I."/>
            <person name="Govoni G."/>
            <person name="Cummings C.A."/>
            <person name="Ranieri M.L."/>
            <person name="Degoricija L."/>
            <person name="Hoelzer K."/>
            <person name="Rodriguez-Rivera L.D."/>
            <person name="Brown S."/>
            <person name="Bolchacova E."/>
            <person name="Furtado M.R."/>
            <person name="Wiedmann M."/>
        </authorList>
    </citation>
    <scope>NUCLEOTIDE SEQUENCE [LARGE SCALE GENOMIC DNA]</scope>
    <source>
        <strain evidence="5 6">S5-403</strain>
    </source>
</reference>
<dbReference type="GO" id="GO:0003700">
    <property type="term" value="F:DNA-binding transcription factor activity"/>
    <property type="evidence" value="ECO:0007669"/>
    <property type="project" value="InterPro"/>
</dbReference>
<dbReference type="InterPro" id="IPR036388">
    <property type="entry name" value="WH-like_DNA-bd_sf"/>
</dbReference>
<sequence length="253" mass="29143">MKSIPGDIPQYLLIKAQLQARIQSGALKSGDKLPSERELCAIFNTTRITIRESLAQLESSGLIWRADRYTSGLIWRADRADRRGWFVTPERLWLDPTQNTNFHKLCREQGREPKTALLSGVLTTVPVEVMEPLQLQPFDQIYLLTRLRYADGRAVCYCENHCLPARVPELLQYDLNGSLTEVYESHYNLVYTSMHLSFYPTAMPAQAAQALGVMEGRPALLLRRLNYDQHGRVLDLDIEYWRHDSLRIEVDTH</sequence>
<protein>
    <submittedName>
        <fullName evidence="5">2-aminoethylphosphonate uptake and metabolism regulator</fullName>
    </submittedName>
</protein>
<dbReference type="GO" id="GO:0003677">
    <property type="term" value="F:DNA binding"/>
    <property type="evidence" value="ECO:0007669"/>
    <property type="project" value="UniProtKB-KW"/>
</dbReference>
<dbReference type="PANTHER" id="PTHR44846">
    <property type="entry name" value="MANNOSYL-D-GLYCERATE TRANSPORT/METABOLISM SYSTEM REPRESSOR MNGR-RELATED"/>
    <property type="match status" value="1"/>
</dbReference>
<dbReference type="AlphaFoldDB" id="G5PZ06"/>
<dbReference type="CDD" id="cd07377">
    <property type="entry name" value="WHTH_GntR"/>
    <property type="match status" value="1"/>
</dbReference>
<dbReference type="Pfam" id="PF07702">
    <property type="entry name" value="UTRA"/>
    <property type="match status" value="1"/>
</dbReference>
<dbReference type="Gene3D" id="3.40.1410.10">
    <property type="entry name" value="Chorismate lyase-like"/>
    <property type="match status" value="1"/>
</dbReference>
<name>G5PZ06_SALMO</name>
<evidence type="ECO:0000256" key="1">
    <source>
        <dbReference type="ARBA" id="ARBA00023015"/>
    </source>
</evidence>
<dbReference type="SMART" id="SM00866">
    <property type="entry name" value="UTRA"/>
    <property type="match status" value="1"/>
</dbReference>
<evidence type="ECO:0000259" key="4">
    <source>
        <dbReference type="PROSITE" id="PS50949"/>
    </source>
</evidence>
<dbReference type="EMBL" id="AFCS01000172">
    <property type="protein sequence ID" value="EHC82654.1"/>
    <property type="molecule type" value="Genomic_DNA"/>
</dbReference>
<dbReference type="FunFam" id="3.40.1410.10:FF:000010">
    <property type="entry name" value="Phosphonate utilization transcriptional regulator PhnR"/>
    <property type="match status" value="1"/>
</dbReference>
<dbReference type="SMART" id="SM00345">
    <property type="entry name" value="HTH_GNTR"/>
    <property type="match status" value="1"/>
</dbReference>
<dbReference type="Gene3D" id="1.10.10.10">
    <property type="entry name" value="Winged helix-like DNA-binding domain superfamily/Winged helix DNA-binding domain"/>
    <property type="match status" value="1"/>
</dbReference>
<dbReference type="InterPro" id="IPR017722">
    <property type="entry name" value="Tscrpt_reg_PhnR"/>
</dbReference>
<accession>G5PZ06</accession>
<dbReference type="NCBIfam" id="TIGR03337">
    <property type="entry name" value="phnR"/>
    <property type="match status" value="1"/>
</dbReference>
<keyword evidence="2" id="KW-0238">DNA-binding</keyword>
<keyword evidence="1" id="KW-0805">Transcription regulation</keyword>
<dbReference type="InterPro" id="IPR050679">
    <property type="entry name" value="Bact_HTH_transcr_reg"/>
</dbReference>